<gene>
    <name evidence="1" type="ORF">FCALED_LOCUS11783</name>
</gene>
<sequence length="59" mass="6834">IESDMKGNILGEQLETGLDDTFSKNDWKNDEVSDWESDTNLEVEQDMQDRLLKVNFGLK</sequence>
<evidence type="ECO:0000313" key="2">
    <source>
        <dbReference type="Proteomes" id="UP000789570"/>
    </source>
</evidence>
<name>A0A9N9E6Y8_9GLOM</name>
<dbReference type="Proteomes" id="UP000789570">
    <property type="component" value="Unassembled WGS sequence"/>
</dbReference>
<evidence type="ECO:0000313" key="1">
    <source>
        <dbReference type="EMBL" id="CAG8666041.1"/>
    </source>
</evidence>
<keyword evidence="2" id="KW-1185">Reference proteome</keyword>
<proteinExistence type="predicted"/>
<reference evidence="1" key="1">
    <citation type="submission" date="2021-06" db="EMBL/GenBank/DDBJ databases">
        <authorList>
            <person name="Kallberg Y."/>
            <person name="Tangrot J."/>
            <person name="Rosling A."/>
        </authorList>
    </citation>
    <scope>NUCLEOTIDE SEQUENCE</scope>
    <source>
        <strain evidence="1">UK204</strain>
    </source>
</reference>
<organism evidence="1 2">
    <name type="scientific">Funneliformis caledonium</name>
    <dbReference type="NCBI Taxonomy" id="1117310"/>
    <lineage>
        <taxon>Eukaryota</taxon>
        <taxon>Fungi</taxon>
        <taxon>Fungi incertae sedis</taxon>
        <taxon>Mucoromycota</taxon>
        <taxon>Glomeromycotina</taxon>
        <taxon>Glomeromycetes</taxon>
        <taxon>Glomerales</taxon>
        <taxon>Glomeraceae</taxon>
        <taxon>Funneliformis</taxon>
    </lineage>
</organism>
<protein>
    <submittedName>
        <fullName evidence="1">10900_t:CDS:1</fullName>
    </submittedName>
</protein>
<dbReference type="OrthoDB" id="2379098at2759"/>
<dbReference type="AlphaFoldDB" id="A0A9N9E6Y8"/>
<dbReference type="EMBL" id="CAJVPQ010005214">
    <property type="protein sequence ID" value="CAG8666041.1"/>
    <property type="molecule type" value="Genomic_DNA"/>
</dbReference>
<comment type="caution">
    <text evidence="1">The sequence shown here is derived from an EMBL/GenBank/DDBJ whole genome shotgun (WGS) entry which is preliminary data.</text>
</comment>
<feature type="non-terminal residue" evidence="1">
    <location>
        <position position="1"/>
    </location>
</feature>
<accession>A0A9N9E6Y8</accession>